<organism evidence="1 2">
    <name type="scientific">Diphasiastrum complanatum</name>
    <name type="common">Issler's clubmoss</name>
    <name type="synonym">Lycopodium complanatum</name>
    <dbReference type="NCBI Taxonomy" id="34168"/>
    <lineage>
        <taxon>Eukaryota</taxon>
        <taxon>Viridiplantae</taxon>
        <taxon>Streptophyta</taxon>
        <taxon>Embryophyta</taxon>
        <taxon>Tracheophyta</taxon>
        <taxon>Lycopodiopsida</taxon>
        <taxon>Lycopodiales</taxon>
        <taxon>Lycopodiaceae</taxon>
        <taxon>Lycopodioideae</taxon>
        <taxon>Diphasiastrum</taxon>
    </lineage>
</organism>
<protein>
    <submittedName>
        <fullName evidence="1">Uncharacterized protein</fullName>
    </submittedName>
</protein>
<dbReference type="Proteomes" id="UP001162992">
    <property type="component" value="Chromosome 3"/>
</dbReference>
<keyword evidence="2" id="KW-1185">Reference proteome</keyword>
<dbReference type="EMBL" id="CM055094">
    <property type="protein sequence ID" value="KAJ7561289.1"/>
    <property type="molecule type" value="Genomic_DNA"/>
</dbReference>
<reference evidence="2" key="1">
    <citation type="journal article" date="2024" name="Proc. Natl. Acad. Sci. U.S.A.">
        <title>Extraordinary preservation of gene collinearity over three hundred million years revealed in homosporous lycophytes.</title>
        <authorList>
            <person name="Li C."/>
            <person name="Wickell D."/>
            <person name="Kuo L.Y."/>
            <person name="Chen X."/>
            <person name="Nie B."/>
            <person name="Liao X."/>
            <person name="Peng D."/>
            <person name="Ji J."/>
            <person name="Jenkins J."/>
            <person name="Williams M."/>
            <person name="Shu S."/>
            <person name="Plott C."/>
            <person name="Barry K."/>
            <person name="Rajasekar S."/>
            <person name="Grimwood J."/>
            <person name="Han X."/>
            <person name="Sun S."/>
            <person name="Hou Z."/>
            <person name="He W."/>
            <person name="Dai G."/>
            <person name="Sun C."/>
            <person name="Schmutz J."/>
            <person name="Leebens-Mack J.H."/>
            <person name="Li F.W."/>
            <person name="Wang L."/>
        </authorList>
    </citation>
    <scope>NUCLEOTIDE SEQUENCE [LARGE SCALE GENOMIC DNA]</scope>
    <source>
        <strain evidence="2">cv. PW_Plant_1</strain>
    </source>
</reference>
<gene>
    <name evidence="1" type="ORF">O6H91_03G022100</name>
</gene>
<evidence type="ECO:0000313" key="2">
    <source>
        <dbReference type="Proteomes" id="UP001162992"/>
    </source>
</evidence>
<accession>A0ACC2E489</accession>
<proteinExistence type="predicted"/>
<evidence type="ECO:0000313" key="1">
    <source>
        <dbReference type="EMBL" id="KAJ7561289.1"/>
    </source>
</evidence>
<comment type="caution">
    <text evidence="1">The sequence shown here is derived from an EMBL/GenBank/DDBJ whole genome shotgun (WGS) entry which is preliminary data.</text>
</comment>
<name>A0ACC2E489_DIPCM</name>
<sequence length="709" mass="76393">MPRARTNLPCYSKKFQETKPGNKGNCVIDSLEYSNLAEPCQTYAWLVGPWEDCPNGCQAYKNRIVQCVDGFGNEKPDIMCTGTKPAYSSWCRRRNLTCSGCLYSDCLGNGLCQEGTCSCFEGWEGAHCERSRQCRGFLGYLDNNTVICCSLVDVKQRCCLSSAAVLDRDGDCCESGKLDVCGVCDGFAIMVDAESKCCTTVRDEKGLCCQSGVLDECHICDGDGTSCATNITLKLNVTSTFANMQDLSSLPSLVHSTASHIASKLNIRSEAISVTGIKVMNLAEDNCHYDTVGRNYCMQGGHFTGIVVVNITVAPIYTESIIRKMDVIDALQPGPLSLGEPLFLSEVPFRAELLHIDHVSRSGVCGNGLCERGERCNTEGNSASLNGQPCCFKDCPYVSSSCPGQTFGLVAQLSCSGNGICLDSTGQCSCFEGYAGLDCSECVLDWIPISHASCVKVPDSKTLARLALAYAGGSLHPSIPGDFAPNHSHVKLNPSYTGSKLSVGVIVGILVGSVGVMLMTILLAIFTLFPKKKSTASPSPRSTLRCIEIPETPRGPGENGTPQSKLPLWRTSFLGPQTDFGYFDIIPITPMAKRVPLNQLACIPDDENDGTTSKSTLSNPQHMSCKIASTLASDEDLTEEEQSKITTKVKKALKRGESARFVTDFLTDSESDSETLEPDSDCEPHLAFVLDVPSPATPRNCPLHVQFNP</sequence>